<comment type="caution">
    <text evidence="1">The sequence shown here is derived from an EMBL/GenBank/DDBJ whole genome shotgun (WGS) entry which is preliminary data.</text>
</comment>
<reference evidence="1" key="1">
    <citation type="journal article" date="2015" name="Nature">
        <title>Complex archaea that bridge the gap between prokaryotes and eukaryotes.</title>
        <authorList>
            <person name="Spang A."/>
            <person name="Saw J.H."/>
            <person name="Jorgensen S.L."/>
            <person name="Zaremba-Niedzwiedzka K."/>
            <person name="Martijn J."/>
            <person name="Lind A.E."/>
            <person name="van Eijk R."/>
            <person name="Schleper C."/>
            <person name="Guy L."/>
            <person name="Ettema T.J."/>
        </authorList>
    </citation>
    <scope>NUCLEOTIDE SEQUENCE</scope>
</reference>
<protein>
    <submittedName>
        <fullName evidence="1">Uncharacterized protein</fullName>
    </submittedName>
</protein>
<proteinExistence type="predicted"/>
<accession>A0A0F9CMR2</accession>
<evidence type="ECO:0000313" key="1">
    <source>
        <dbReference type="EMBL" id="KKL27702.1"/>
    </source>
</evidence>
<name>A0A0F9CMR2_9ZZZZ</name>
<organism evidence="1">
    <name type="scientific">marine sediment metagenome</name>
    <dbReference type="NCBI Taxonomy" id="412755"/>
    <lineage>
        <taxon>unclassified sequences</taxon>
        <taxon>metagenomes</taxon>
        <taxon>ecological metagenomes</taxon>
    </lineage>
</organism>
<feature type="non-terminal residue" evidence="1">
    <location>
        <position position="1"/>
    </location>
</feature>
<sequence>VWVRIIVPTIHILADLAERFRDLALQMWLSAEVQKSWGELLGMVQGTFKNLSSAIKEHGGILKWVVRTGFIVAINVLKGLIYLINVAINVLPQLAYMWRNLSKDLKGVWATLGLVAGALKELGLDAIIQKVKEWALDADLSEMLVLALAVVKNKKGALITLLSNFLFEELLGLFTDFDADTTKLWTSTWNFVSAGAFIGFTIAGPKGAIVGVALGLLIGLFTNFKTEVVTASYEVRIAVERMSLALYEWAVRSKAVTGDALISVQNSIANMKQEIGEYEQWKGMGKPSLEFFLDQDTTVQKSFGEWLDAMEKVRSRRQGTTLGKQDIVIPSIAGWRQEDMLTRPETRPYSIGAGIAGLAEKITVIITGNNIYGKLDDEDVKVWAGQIGYALTRRTITRYGAGLP</sequence>
<dbReference type="AlphaFoldDB" id="A0A0F9CMR2"/>
<dbReference type="EMBL" id="LAZR01035368">
    <property type="protein sequence ID" value="KKL27702.1"/>
    <property type="molecule type" value="Genomic_DNA"/>
</dbReference>
<gene>
    <name evidence="1" type="ORF">LCGC14_2382520</name>
</gene>